<protein>
    <submittedName>
        <fullName evidence="2">Uncharacterized protein</fullName>
    </submittedName>
</protein>
<dbReference type="AlphaFoldDB" id="A0A7J3MZD3"/>
<reference evidence="2" key="1">
    <citation type="journal article" date="2020" name="mSystems">
        <title>Genome- and Community-Level Interaction Insights into Carbon Utilization and Element Cycling Functions of Hydrothermarchaeota in Hydrothermal Sediment.</title>
        <authorList>
            <person name="Zhou Z."/>
            <person name="Liu Y."/>
            <person name="Xu W."/>
            <person name="Pan J."/>
            <person name="Luo Z.H."/>
            <person name="Li M."/>
        </authorList>
    </citation>
    <scope>NUCLEOTIDE SEQUENCE [LARGE SCALE GENOMIC DNA]</scope>
    <source>
        <strain evidence="1">SpSt-629</strain>
        <strain evidence="2">SpSt-688</strain>
    </source>
</reference>
<sequence>MYSKKSLRNIAKCTTFDLIEYTVSLWLVLNSRLINDAKILEILINNIVEKPIKGHVDREELEFDVLMIPREWPIILST</sequence>
<dbReference type="EMBL" id="DTAU01000144">
    <property type="protein sequence ID" value="HFQ79558.1"/>
    <property type="molecule type" value="Genomic_DNA"/>
</dbReference>
<organism evidence="2">
    <name type="scientific">Ignisphaera aggregans</name>
    <dbReference type="NCBI Taxonomy" id="334771"/>
    <lineage>
        <taxon>Archaea</taxon>
        <taxon>Thermoproteota</taxon>
        <taxon>Thermoprotei</taxon>
        <taxon>Desulfurococcales</taxon>
        <taxon>Desulfurococcaceae</taxon>
        <taxon>Ignisphaera</taxon>
    </lineage>
</organism>
<gene>
    <name evidence="1" type="ORF">ENT99_07690</name>
    <name evidence="2" type="ORF">ENU64_05290</name>
</gene>
<proteinExistence type="predicted"/>
<evidence type="ECO:0000313" key="1">
    <source>
        <dbReference type="EMBL" id="HFQ79558.1"/>
    </source>
</evidence>
<dbReference type="EMBL" id="DTDH01000155">
    <property type="protein sequence ID" value="HGT98826.1"/>
    <property type="molecule type" value="Genomic_DNA"/>
</dbReference>
<comment type="caution">
    <text evidence="2">The sequence shown here is derived from an EMBL/GenBank/DDBJ whole genome shotgun (WGS) entry which is preliminary data.</text>
</comment>
<accession>A0A7J3MZD3</accession>
<evidence type="ECO:0000313" key="2">
    <source>
        <dbReference type="EMBL" id="HGT98826.1"/>
    </source>
</evidence>
<name>A0A7J3MZD3_9CREN</name>